<proteinExistence type="predicted"/>
<sequence>MDCEGATWQAVRAVFPWIEIQGCLFHFTQICCKLMALPLLPQEHITAVFEAIVRQAGVGVPAINNLIEYVAGRFLASP</sequence>
<accession>A0AAD9MYQ5</accession>
<evidence type="ECO:0008006" key="3">
    <source>
        <dbReference type="Google" id="ProtNLM"/>
    </source>
</evidence>
<keyword evidence="2" id="KW-1185">Reference proteome</keyword>
<evidence type="ECO:0000313" key="1">
    <source>
        <dbReference type="EMBL" id="KAK2150727.1"/>
    </source>
</evidence>
<organism evidence="1 2">
    <name type="scientific">Paralvinella palmiformis</name>
    <dbReference type="NCBI Taxonomy" id="53620"/>
    <lineage>
        <taxon>Eukaryota</taxon>
        <taxon>Metazoa</taxon>
        <taxon>Spiralia</taxon>
        <taxon>Lophotrochozoa</taxon>
        <taxon>Annelida</taxon>
        <taxon>Polychaeta</taxon>
        <taxon>Sedentaria</taxon>
        <taxon>Canalipalpata</taxon>
        <taxon>Terebellida</taxon>
        <taxon>Terebelliformia</taxon>
        <taxon>Alvinellidae</taxon>
        <taxon>Paralvinella</taxon>
    </lineage>
</organism>
<name>A0AAD9MYQ5_9ANNE</name>
<reference evidence="1" key="1">
    <citation type="journal article" date="2023" name="Mol. Biol. Evol.">
        <title>Third-Generation Sequencing Reveals the Adaptive Role of the Epigenome in Three Deep-Sea Polychaetes.</title>
        <authorList>
            <person name="Perez M."/>
            <person name="Aroh O."/>
            <person name="Sun Y."/>
            <person name="Lan Y."/>
            <person name="Juniper S.K."/>
            <person name="Young C.R."/>
            <person name="Angers B."/>
            <person name="Qian P.Y."/>
        </authorList>
    </citation>
    <scope>NUCLEOTIDE SEQUENCE</scope>
    <source>
        <strain evidence="1">P08H-3</strain>
    </source>
</reference>
<evidence type="ECO:0000313" key="2">
    <source>
        <dbReference type="Proteomes" id="UP001208570"/>
    </source>
</evidence>
<dbReference type="AlphaFoldDB" id="A0AAD9MYQ5"/>
<dbReference type="EMBL" id="JAODUP010000393">
    <property type="protein sequence ID" value="KAK2150727.1"/>
    <property type="molecule type" value="Genomic_DNA"/>
</dbReference>
<gene>
    <name evidence="1" type="ORF">LSH36_393g01029</name>
</gene>
<comment type="caution">
    <text evidence="1">The sequence shown here is derived from an EMBL/GenBank/DDBJ whole genome shotgun (WGS) entry which is preliminary data.</text>
</comment>
<dbReference type="Proteomes" id="UP001208570">
    <property type="component" value="Unassembled WGS sequence"/>
</dbReference>
<protein>
    <recommendedName>
        <fullName evidence="3">MULE transposase domain-containing protein</fullName>
    </recommendedName>
</protein>